<name>A0A918GNQ7_9PSEU</name>
<feature type="region of interest" description="Disordered" evidence="1">
    <location>
        <begin position="1"/>
        <end position="25"/>
    </location>
</feature>
<dbReference type="Proteomes" id="UP000660680">
    <property type="component" value="Unassembled WGS sequence"/>
</dbReference>
<evidence type="ECO:0000313" key="3">
    <source>
        <dbReference type="Proteomes" id="UP000660680"/>
    </source>
</evidence>
<evidence type="ECO:0000256" key="1">
    <source>
        <dbReference type="SAM" id="MobiDB-lite"/>
    </source>
</evidence>
<accession>A0A918GNQ7</accession>
<keyword evidence="3" id="KW-1185">Reference proteome</keyword>
<dbReference type="EMBL" id="BMRB01000005">
    <property type="protein sequence ID" value="GGS50896.1"/>
    <property type="molecule type" value="Genomic_DNA"/>
</dbReference>
<proteinExistence type="predicted"/>
<reference evidence="2" key="1">
    <citation type="journal article" date="2014" name="Int. J. Syst. Evol. Microbiol.">
        <title>Complete genome sequence of Corynebacterium casei LMG S-19264T (=DSM 44701T), isolated from a smear-ripened cheese.</title>
        <authorList>
            <consortium name="US DOE Joint Genome Institute (JGI-PGF)"/>
            <person name="Walter F."/>
            <person name="Albersmeier A."/>
            <person name="Kalinowski J."/>
            <person name="Ruckert C."/>
        </authorList>
    </citation>
    <scope>NUCLEOTIDE SEQUENCE</scope>
    <source>
        <strain evidence="2">JCM 3276</strain>
    </source>
</reference>
<gene>
    <name evidence="2" type="ORF">GCM10010171_52580</name>
</gene>
<organism evidence="2 3">
    <name type="scientific">Actinokineospora fastidiosa</name>
    <dbReference type="NCBI Taxonomy" id="1816"/>
    <lineage>
        <taxon>Bacteria</taxon>
        <taxon>Bacillati</taxon>
        <taxon>Actinomycetota</taxon>
        <taxon>Actinomycetes</taxon>
        <taxon>Pseudonocardiales</taxon>
        <taxon>Pseudonocardiaceae</taxon>
        <taxon>Actinokineospora</taxon>
    </lineage>
</organism>
<evidence type="ECO:0000313" key="2">
    <source>
        <dbReference type="EMBL" id="GGS50896.1"/>
    </source>
</evidence>
<dbReference type="AlphaFoldDB" id="A0A918GNQ7"/>
<protein>
    <submittedName>
        <fullName evidence="2">Uncharacterized protein</fullName>
    </submittedName>
</protein>
<reference evidence="2" key="2">
    <citation type="submission" date="2020-09" db="EMBL/GenBank/DDBJ databases">
        <authorList>
            <person name="Sun Q."/>
            <person name="Ohkuma M."/>
        </authorList>
    </citation>
    <scope>NUCLEOTIDE SEQUENCE</scope>
    <source>
        <strain evidence="2">JCM 3276</strain>
    </source>
</reference>
<sequence length="70" mass="7611">MGWTRIRGAPKRSVAGAEKRRSGQAVRARARVATLRSPRMRVHPIGQGWLACCGSWVVALLQTRIGCGVV</sequence>
<comment type="caution">
    <text evidence="2">The sequence shown here is derived from an EMBL/GenBank/DDBJ whole genome shotgun (WGS) entry which is preliminary data.</text>
</comment>